<dbReference type="OrthoDB" id="8185446at2759"/>
<dbReference type="PANTHER" id="PTHR21398:SF7">
    <property type="entry name" value="LP19941P"/>
    <property type="match status" value="1"/>
</dbReference>
<accession>A0A0K8VL55</accession>
<feature type="signal peptide" evidence="1">
    <location>
        <begin position="1"/>
        <end position="18"/>
    </location>
</feature>
<evidence type="ECO:0000313" key="2">
    <source>
        <dbReference type="EMBL" id="JAI39593.1"/>
    </source>
</evidence>
<reference evidence="2" key="1">
    <citation type="submission" date="2015-06" db="EMBL/GenBank/DDBJ databases">
        <authorList>
            <person name="Hoefler B.C."/>
            <person name="Straight P.D."/>
        </authorList>
    </citation>
    <scope>NUCLEOTIDE SEQUENCE</scope>
</reference>
<feature type="chain" id="PRO_5005522203" evidence="1">
    <location>
        <begin position="19"/>
        <end position="700"/>
    </location>
</feature>
<organism evidence="2">
    <name type="scientific">Bactrocera latifrons</name>
    <name type="common">Malaysian fruit fly</name>
    <name type="synonym">Chaetodacus latifrons</name>
    <dbReference type="NCBI Taxonomy" id="174628"/>
    <lineage>
        <taxon>Eukaryota</taxon>
        <taxon>Metazoa</taxon>
        <taxon>Ecdysozoa</taxon>
        <taxon>Arthropoda</taxon>
        <taxon>Hexapoda</taxon>
        <taxon>Insecta</taxon>
        <taxon>Pterygota</taxon>
        <taxon>Neoptera</taxon>
        <taxon>Endopterygota</taxon>
        <taxon>Diptera</taxon>
        <taxon>Brachycera</taxon>
        <taxon>Muscomorpha</taxon>
        <taxon>Tephritoidea</taxon>
        <taxon>Tephritidae</taxon>
        <taxon>Bactrocera</taxon>
        <taxon>Bactrocera</taxon>
    </lineage>
</organism>
<keyword evidence="1" id="KW-0732">Signal</keyword>
<gene>
    <name evidence="2" type="ORF">c0_g1_i3</name>
</gene>
<dbReference type="InterPro" id="IPR006631">
    <property type="entry name" value="DM4_12"/>
</dbReference>
<dbReference type="EMBL" id="GDHF01012721">
    <property type="protein sequence ID" value="JAI39593.1"/>
    <property type="molecule type" value="Transcribed_RNA"/>
</dbReference>
<name>A0A0K8VL55_BACLA</name>
<sequence>MFWLCSVSLSLFDYRLIAINALIYDLIVTEIAHANAHIVIAANVMTEFDKSAARAATTPETKKLPSTGAEQQRVAHGMSIKGIATTMKIPTTTTNTMNTNNHTADVAFFGQKLSDCSDDDEISTNNSNNKSKMTRATNEASNNTVLQVPLPASANVPFVSTAAARPLAMSAHNGTHANNKTTVMPTINGRVDNFRNDKKETNVWTTKTTKIITTTSAAVKLDRSMIAPTEKTKTTTSTTSNTATLAISKRAAIKSTAMHLTTSTLATASVMTVKTTVQTTTAATTTTNAQAAKSAIEHAATAEAHEARSKWATALATTTTVHIIHATAAWPTLRSHDLLSSTNGMPNCRNATCVCVRTEKWHDATNINTASATTMTTTTTPLAPTTLVPITTAMASATPSLHTSTTVANTTLQTTKAAATVRHATANTGAASAAYVAGATGSTTGGVAATPMKSLMPCSTYSSPATPAASAMSTTTPTTTAAAAMQTANITASAAGKSTASALETQWQRILSRRKRYLAFPEGTSFTISVCITIGIIGNPYYSYMSFGLNFGVGYDLPNATWVLNQLHGLSRRPLPMAVHHRRSKRAIYERIAEAVNNMGYSGRDCVLRALCESRQYFSRTKMGMIGEILRVIFSLPKQRIFSRELREDADIAAYDHAYRQADSQDCVAQYDCPFSLLELAFGRYSTSPADFYGETMKMK</sequence>
<evidence type="ECO:0000256" key="1">
    <source>
        <dbReference type="SAM" id="SignalP"/>
    </source>
</evidence>
<dbReference type="AlphaFoldDB" id="A0A0K8VL55"/>
<dbReference type="SMART" id="SM00718">
    <property type="entry name" value="DM4_12"/>
    <property type="match status" value="1"/>
</dbReference>
<protein>
    <submittedName>
        <fullName evidence="2">Uncharacterized protein</fullName>
    </submittedName>
</protein>
<proteinExistence type="predicted"/>
<dbReference type="PANTHER" id="PTHR21398">
    <property type="entry name" value="AGAP007094-PA"/>
    <property type="match status" value="1"/>
</dbReference>
<dbReference type="Pfam" id="PF07841">
    <property type="entry name" value="DM4_12"/>
    <property type="match status" value="1"/>
</dbReference>